<dbReference type="Proteomes" id="UP001196413">
    <property type="component" value="Unassembled WGS sequence"/>
</dbReference>
<dbReference type="AlphaFoldDB" id="A0AAD5QU85"/>
<protein>
    <submittedName>
        <fullName evidence="2">Uncharacterized protein</fullName>
    </submittedName>
</protein>
<name>A0AAD5QU85_PARTN</name>
<evidence type="ECO:0000256" key="1">
    <source>
        <dbReference type="SAM" id="MobiDB-lite"/>
    </source>
</evidence>
<proteinExistence type="predicted"/>
<gene>
    <name evidence="2" type="ORF">KIN20_025178</name>
</gene>
<sequence>MTMAIVVVMREERKFVVGWSDAANDRRSSRGDNWRLEREDRHHTDCLDNGSEDLSNNPLELQRRCYIHIALSENQAASVSDDQLPNAVSEALYLLANAQRLCKKREKLFNEMKYMRQVEVEMMKTIHADLPAHLQSVVRIEGDNVFINEAGLGGLQTTGNASHLQQFPSCGVPPTNLFMSQLSTVPPVGMTPFMVPPVMPSMVSGKPTLPGIATPVPSGLHVPVPENASITVSVPPPEKSNSPEADTGGAESSVTSSFANIPSTFSHPPPPISSGPTPGASSSICPGSPGPAITGLPDFSRPPPTIRPVNGASNGSLSKNGSSSALADVAVPPSTAPTVASTTVAPSSAPPLNFNVPPPNVTSGSVTARAPYMQSSGFLGPPPGTSNPAQTQDFTKTITNMITSALKAPANAAVNAFGARPGVRNFGPGMSLLAVPPPQNVNDNGVSGGDVEWTNNRGRYQQQQYRGKSTLIKRQGIDRRAEKQGEGTPRSFDSPKQQ</sequence>
<feature type="compositionally biased region" description="Low complexity" evidence="1">
    <location>
        <begin position="274"/>
        <end position="284"/>
    </location>
</feature>
<evidence type="ECO:0000313" key="3">
    <source>
        <dbReference type="Proteomes" id="UP001196413"/>
    </source>
</evidence>
<feature type="region of interest" description="Disordered" evidence="1">
    <location>
        <begin position="228"/>
        <end position="329"/>
    </location>
</feature>
<comment type="caution">
    <text evidence="2">The sequence shown here is derived from an EMBL/GenBank/DDBJ whole genome shotgun (WGS) entry which is preliminary data.</text>
</comment>
<keyword evidence="3" id="KW-1185">Reference proteome</keyword>
<dbReference type="EMBL" id="JAHQIW010005122">
    <property type="protein sequence ID" value="KAJ1364978.1"/>
    <property type="molecule type" value="Genomic_DNA"/>
</dbReference>
<feature type="compositionally biased region" description="Basic and acidic residues" evidence="1">
    <location>
        <begin position="475"/>
        <end position="485"/>
    </location>
</feature>
<accession>A0AAD5QU85</accession>
<reference evidence="2" key="1">
    <citation type="submission" date="2021-06" db="EMBL/GenBank/DDBJ databases">
        <title>Parelaphostrongylus tenuis whole genome reference sequence.</title>
        <authorList>
            <person name="Garwood T.J."/>
            <person name="Larsen P.A."/>
            <person name="Fountain-Jones N.M."/>
            <person name="Garbe J.R."/>
            <person name="Macchietto M.G."/>
            <person name="Kania S.A."/>
            <person name="Gerhold R.W."/>
            <person name="Richards J.E."/>
            <person name="Wolf T.M."/>
        </authorList>
    </citation>
    <scope>NUCLEOTIDE SEQUENCE</scope>
    <source>
        <strain evidence="2">MNPRO001-30</strain>
        <tissue evidence="2">Meninges</tissue>
    </source>
</reference>
<feature type="compositionally biased region" description="Low complexity" evidence="1">
    <location>
        <begin position="457"/>
        <end position="467"/>
    </location>
</feature>
<feature type="region of interest" description="Disordered" evidence="1">
    <location>
        <begin position="435"/>
        <end position="498"/>
    </location>
</feature>
<organism evidence="2 3">
    <name type="scientific">Parelaphostrongylus tenuis</name>
    <name type="common">Meningeal worm</name>
    <dbReference type="NCBI Taxonomy" id="148309"/>
    <lineage>
        <taxon>Eukaryota</taxon>
        <taxon>Metazoa</taxon>
        <taxon>Ecdysozoa</taxon>
        <taxon>Nematoda</taxon>
        <taxon>Chromadorea</taxon>
        <taxon>Rhabditida</taxon>
        <taxon>Rhabditina</taxon>
        <taxon>Rhabditomorpha</taxon>
        <taxon>Strongyloidea</taxon>
        <taxon>Metastrongylidae</taxon>
        <taxon>Parelaphostrongylus</taxon>
    </lineage>
</organism>
<evidence type="ECO:0000313" key="2">
    <source>
        <dbReference type="EMBL" id="KAJ1364978.1"/>
    </source>
</evidence>
<feature type="compositionally biased region" description="Low complexity" evidence="1">
    <location>
        <begin position="310"/>
        <end position="329"/>
    </location>
</feature>
<feature type="compositionally biased region" description="Polar residues" evidence="1">
    <location>
        <begin position="239"/>
        <end position="265"/>
    </location>
</feature>